<evidence type="ECO:0000313" key="2">
    <source>
        <dbReference type="Proteomes" id="UP000628669"/>
    </source>
</evidence>
<dbReference type="RefSeq" id="WP_200241346.1">
    <property type="nucleotide sequence ID" value="NZ_JAENHK010000001.1"/>
</dbReference>
<accession>A0ABS1FP27</accession>
<reference evidence="2" key="1">
    <citation type="submission" date="2021-01" db="EMBL/GenBank/DDBJ databases">
        <title>Genome public.</title>
        <authorList>
            <person name="Liu C."/>
            <person name="Sun Q."/>
        </authorList>
    </citation>
    <scope>NUCLEOTIDE SEQUENCE [LARGE SCALE GENOMIC DNA]</scope>
    <source>
        <strain evidence="2">YIM B02567</strain>
    </source>
</reference>
<sequence length="124" mass="14527">MINFENNPLIQKTVQFSLDIIEFCELLEEKRKFVIAKQLLRSGTSIGANAFEAQNPHSKNDFIHKIKISAKELEETKYWLYLCKHSKNYPFDEKLEHQIVELGKIIYKILSTSLNKNLNKNQSI</sequence>
<dbReference type="PANTHER" id="PTHR38471:SF2">
    <property type="entry name" value="FOUR HELIX BUNDLE PROTEIN"/>
    <property type="match status" value="1"/>
</dbReference>
<organism evidence="1 2">
    <name type="scientific">Chryseobacterium paridis</name>
    <dbReference type="NCBI Taxonomy" id="2800328"/>
    <lineage>
        <taxon>Bacteria</taxon>
        <taxon>Pseudomonadati</taxon>
        <taxon>Bacteroidota</taxon>
        <taxon>Flavobacteriia</taxon>
        <taxon>Flavobacteriales</taxon>
        <taxon>Weeksellaceae</taxon>
        <taxon>Chryseobacterium group</taxon>
        <taxon>Chryseobacterium</taxon>
    </lineage>
</organism>
<dbReference type="InterPro" id="IPR012657">
    <property type="entry name" value="23S_rRNA-intervening_sequence"/>
</dbReference>
<keyword evidence="2" id="KW-1185">Reference proteome</keyword>
<name>A0ABS1FP27_9FLAO</name>
<dbReference type="Proteomes" id="UP000628669">
    <property type="component" value="Unassembled WGS sequence"/>
</dbReference>
<proteinExistence type="predicted"/>
<comment type="caution">
    <text evidence="1">The sequence shown here is derived from an EMBL/GenBank/DDBJ whole genome shotgun (WGS) entry which is preliminary data.</text>
</comment>
<dbReference type="SUPFAM" id="SSF158446">
    <property type="entry name" value="IVS-encoded protein-like"/>
    <property type="match status" value="1"/>
</dbReference>
<dbReference type="Pfam" id="PF05635">
    <property type="entry name" value="23S_rRNA_IVP"/>
    <property type="match status" value="1"/>
</dbReference>
<dbReference type="InterPro" id="IPR036583">
    <property type="entry name" value="23S_rRNA_IVS_sf"/>
</dbReference>
<dbReference type="PANTHER" id="PTHR38471">
    <property type="entry name" value="FOUR HELIX BUNDLE PROTEIN"/>
    <property type="match status" value="1"/>
</dbReference>
<evidence type="ECO:0000313" key="1">
    <source>
        <dbReference type="EMBL" id="MBK1894176.1"/>
    </source>
</evidence>
<gene>
    <name evidence="1" type="ORF">JHL15_00235</name>
</gene>
<dbReference type="EMBL" id="JAENHK010000001">
    <property type="protein sequence ID" value="MBK1894176.1"/>
    <property type="molecule type" value="Genomic_DNA"/>
</dbReference>
<dbReference type="NCBIfam" id="TIGR02436">
    <property type="entry name" value="four helix bundle protein"/>
    <property type="match status" value="1"/>
</dbReference>
<dbReference type="PIRSF" id="PIRSF035652">
    <property type="entry name" value="CHP02436"/>
    <property type="match status" value="1"/>
</dbReference>
<protein>
    <submittedName>
        <fullName evidence="1">Four helix bundle protein</fullName>
    </submittedName>
</protein>
<dbReference type="Gene3D" id="1.20.1440.60">
    <property type="entry name" value="23S rRNA-intervening sequence"/>
    <property type="match status" value="1"/>
</dbReference>